<evidence type="ECO:0000256" key="1">
    <source>
        <dbReference type="ARBA" id="ARBA00010638"/>
    </source>
</evidence>
<reference evidence="6" key="1">
    <citation type="journal article" date="2021" name="PeerJ">
        <title>Extensive microbial diversity within the chicken gut microbiome revealed by metagenomics and culture.</title>
        <authorList>
            <person name="Gilroy R."/>
            <person name="Ravi A."/>
            <person name="Getino M."/>
            <person name="Pursley I."/>
            <person name="Horton D.L."/>
            <person name="Alikhan N.F."/>
            <person name="Baker D."/>
            <person name="Gharbi K."/>
            <person name="Hall N."/>
            <person name="Watson M."/>
            <person name="Adriaenssens E.M."/>
            <person name="Foster-Nyarko E."/>
            <person name="Jarju S."/>
            <person name="Secka A."/>
            <person name="Antonio M."/>
            <person name="Oren A."/>
            <person name="Chaudhuri R.R."/>
            <person name="La Ragione R."/>
            <person name="Hildebrand F."/>
            <person name="Pallen M.J."/>
        </authorList>
    </citation>
    <scope>NUCLEOTIDE SEQUENCE</scope>
    <source>
        <strain evidence="6">ChiGjej2B2-19336</strain>
    </source>
</reference>
<dbReference type="GO" id="GO:0035999">
    <property type="term" value="P:tetrahydrofolate interconversion"/>
    <property type="evidence" value="ECO:0007669"/>
    <property type="project" value="TreeGrafter"/>
</dbReference>
<gene>
    <name evidence="6" type="ORF">K8W16_09175</name>
</gene>
<dbReference type="GO" id="GO:0030272">
    <property type="term" value="F:5-formyltetrahydrofolate cyclo-ligase activity"/>
    <property type="evidence" value="ECO:0007669"/>
    <property type="project" value="UniProtKB-EC"/>
</dbReference>
<dbReference type="PANTHER" id="PTHR23407">
    <property type="entry name" value="ATPASE INHIBITOR/5-FORMYLTETRAHYDROFOLATE CYCLO-LIGASE"/>
    <property type="match status" value="1"/>
</dbReference>
<dbReference type="PIRSF" id="PIRSF006806">
    <property type="entry name" value="FTHF_cligase"/>
    <property type="match status" value="1"/>
</dbReference>
<feature type="binding site" evidence="4">
    <location>
        <position position="75"/>
    </location>
    <ligand>
        <name>substrate</name>
    </ligand>
</feature>
<protein>
    <recommendedName>
        <fullName evidence="5">5-formyltetrahydrofolate cyclo-ligase</fullName>
        <ecNumber evidence="5">6.3.3.2</ecNumber>
    </recommendedName>
</protein>
<keyword evidence="5" id="KW-0460">Magnesium</keyword>
<evidence type="ECO:0000256" key="4">
    <source>
        <dbReference type="PIRSR" id="PIRSR006806-1"/>
    </source>
</evidence>
<dbReference type="InterPro" id="IPR002698">
    <property type="entry name" value="FTHF_cligase"/>
</dbReference>
<feature type="binding site" evidence="4">
    <location>
        <begin position="28"/>
        <end position="32"/>
    </location>
    <ligand>
        <name>ATP</name>
        <dbReference type="ChEBI" id="CHEBI:30616"/>
    </ligand>
</feature>
<proteinExistence type="inferred from homology"/>
<dbReference type="EC" id="6.3.3.2" evidence="5"/>
<dbReference type="Proteomes" id="UP000698963">
    <property type="component" value="Unassembled WGS sequence"/>
</dbReference>
<evidence type="ECO:0000256" key="5">
    <source>
        <dbReference type="RuleBase" id="RU361279"/>
    </source>
</evidence>
<dbReference type="RefSeq" id="WP_304122847.1">
    <property type="nucleotide sequence ID" value="NZ_DYZA01000185.1"/>
</dbReference>
<accession>A0A921AXN7</accession>
<evidence type="ECO:0000313" key="6">
    <source>
        <dbReference type="EMBL" id="HJD97801.1"/>
    </source>
</evidence>
<comment type="cofactor">
    <cofactor evidence="5">
        <name>Mg(2+)</name>
        <dbReference type="ChEBI" id="CHEBI:18420"/>
    </cofactor>
</comment>
<comment type="catalytic activity">
    <reaction evidence="5">
        <text>(6S)-5-formyl-5,6,7,8-tetrahydrofolate + ATP = (6R)-5,10-methenyltetrahydrofolate + ADP + phosphate</text>
        <dbReference type="Rhea" id="RHEA:10488"/>
        <dbReference type="ChEBI" id="CHEBI:30616"/>
        <dbReference type="ChEBI" id="CHEBI:43474"/>
        <dbReference type="ChEBI" id="CHEBI:57455"/>
        <dbReference type="ChEBI" id="CHEBI:57457"/>
        <dbReference type="ChEBI" id="CHEBI:456216"/>
        <dbReference type="EC" id="6.3.3.2"/>
    </reaction>
</comment>
<name>A0A921AXN7_9BACT</name>
<dbReference type="GO" id="GO:0005524">
    <property type="term" value="F:ATP binding"/>
    <property type="evidence" value="ECO:0007669"/>
    <property type="project" value="UniProtKB-KW"/>
</dbReference>
<dbReference type="InterPro" id="IPR024185">
    <property type="entry name" value="FTHF_cligase-like_sf"/>
</dbReference>
<dbReference type="PANTHER" id="PTHR23407:SF1">
    <property type="entry name" value="5-FORMYLTETRAHYDROFOLATE CYCLO-LIGASE"/>
    <property type="match status" value="1"/>
</dbReference>
<dbReference type="GO" id="GO:0046872">
    <property type="term" value="F:metal ion binding"/>
    <property type="evidence" value="ECO:0007669"/>
    <property type="project" value="UniProtKB-KW"/>
</dbReference>
<evidence type="ECO:0000256" key="2">
    <source>
        <dbReference type="ARBA" id="ARBA00022741"/>
    </source>
</evidence>
<comment type="caution">
    <text evidence="6">The sequence shown here is derived from an EMBL/GenBank/DDBJ whole genome shotgun (WGS) entry which is preliminary data.</text>
</comment>
<keyword evidence="6" id="KW-0436">Ligase</keyword>
<dbReference type="GO" id="GO:0009396">
    <property type="term" value="P:folic acid-containing compound biosynthetic process"/>
    <property type="evidence" value="ECO:0007669"/>
    <property type="project" value="TreeGrafter"/>
</dbReference>
<evidence type="ECO:0000256" key="3">
    <source>
        <dbReference type="ARBA" id="ARBA00022840"/>
    </source>
</evidence>
<dbReference type="InterPro" id="IPR037171">
    <property type="entry name" value="NagB/RpiA_transferase-like"/>
</dbReference>
<dbReference type="AlphaFoldDB" id="A0A921AXN7"/>
<dbReference type="Gene3D" id="3.40.50.10420">
    <property type="entry name" value="NagB/RpiA/CoA transferase-like"/>
    <property type="match status" value="1"/>
</dbReference>
<dbReference type="SUPFAM" id="SSF100950">
    <property type="entry name" value="NagB/RpiA/CoA transferase-like"/>
    <property type="match status" value="1"/>
</dbReference>
<keyword evidence="3 4" id="KW-0067">ATP-binding</keyword>
<feature type="binding site" evidence="4">
    <location>
        <begin position="166"/>
        <end position="174"/>
    </location>
    <ligand>
        <name>ATP</name>
        <dbReference type="ChEBI" id="CHEBI:30616"/>
    </ligand>
</feature>
<keyword evidence="5" id="KW-0479">Metal-binding</keyword>
<organism evidence="6 7">
    <name type="scientific">Mailhella massiliensis</name>
    <dbReference type="NCBI Taxonomy" id="1903261"/>
    <lineage>
        <taxon>Bacteria</taxon>
        <taxon>Pseudomonadati</taxon>
        <taxon>Thermodesulfobacteriota</taxon>
        <taxon>Desulfovibrionia</taxon>
        <taxon>Desulfovibrionales</taxon>
        <taxon>Desulfovibrionaceae</taxon>
        <taxon>Mailhella</taxon>
    </lineage>
</organism>
<evidence type="ECO:0000313" key="7">
    <source>
        <dbReference type="Proteomes" id="UP000698963"/>
    </source>
</evidence>
<comment type="similarity">
    <text evidence="1 5">Belongs to the 5-formyltetrahydrofolate cyclo-ligase family.</text>
</comment>
<reference evidence="6" key="2">
    <citation type="submission" date="2021-09" db="EMBL/GenBank/DDBJ databases">
        <authorList>
            <person name="Gilroy R."/>
        </authorList>
    </citation>
    <scope>NUCLEOTIDE SEQUENCE</scope>
    <source>
        <strain evidence="6">ChiGjej2B2-19336</strain>
    </source>
</reference>
<feature type="binding site" evidence="4">
    <location>
        <position position="80"/>
    </location>
    <ligand>
        <name>substrate</name>
    </ligand>
</feature>
<sequence length="221" mass="24453">MDFFYDDAGFPAANAGRPQRVELDGLEKKALRHFLLVGRRVLAAGKTGAERCARMQNRLLESPLWAESRRVGLYVAIKGEADTALLLARAWAEGREVFLPRCRRGEPGVMDMVACAGPEGLEKSPLGILEPREEPSSRLLSDEELRAGRETLLVVPALAFDREGFRLGYGGGYYDRLLSRADCSSVGLAFHELLFPRLPRDGWDMPAGGVCTEEELLCFQP</sequence>
<keyword evidence="2 4" id="KW-0547">Nucleotide-binding</keyword>
<dbReference type="NCBIfam" id="TIGR02727">
    <property type="entry name" value="MTHFS_bact"/>
    <property type="match status" value="1"/>
</dbReference>
<dbReference type="Pfam" id="PF01812">
    <property type="entry name" value="5-FTHF_cyc-lig"/>
    <property type="match status" value="1"/>
</dbReference>
<dbReference type="EMBL" id="DYZA01000185">
    <property type="protein sequence ID" value="HJD97801.1"/>
    <property type="molecule type" value="Genomic_DNA"/>
</dbReference>